<dbReference type="AlphaFoldDB" id="A0A0F8ZF74"/>
<organism evidence="1">
    <name type="scientific">marine sediment metagenome</name>
    <dbReference type="NCBI Taxonomy" id="412755"/>
    <lineage>
        <taxon>unclassified sequences</taxon>
        <taxon>metagenomes</taxon>
        <taxon>ecological metagenomes</taxon>
    </lineage>
</organism>
<protein>
    <submittedName>
        <fullName evidence="1">Uncharacterized protein</fullName>
    </submittedName>
</protein>
<proteinExistence type="predicted"/>
<reference evidence="1" key="1">
    <citation type="journal article" date="2015" name="Nature">
        <title>Complex archaea that bridge the gap between prokaryotes and eukaryotes.</title>
        <authorList>
            <person name="Spang A."/>
            <person name="Saw J.H."/>
            <person name="Jorgensen S.L."/>
            <person name="Zaremba-Niedzwiedzka K."/>
            <person name="Martijn J."/>
            <person name="Lind A.E."/>
            <person name="van Eijk R."/>
            <person name="Schleper C."/>
            <person name="Guy L."/>
            <person name="Ettema T.J."/>
        </authorList>
    </citation>
    <scope>NUCLEOTIDE SEQUENCE</scope>
</reference>
<evidence type="ECO:0000313" key="1">
    <source>
        <dbReference type="EMBL" id="KKK65139.1"/>
    </source>
</evidence>
<name>A0A0F8ZF74_9ZZZZ</name>
<accession>A0A0F8ZF74</accession>
<sequence>GDRVEINGKAVLIHPEDLRFLYKRAGIVEELPVGIESLIEDES</sequence>
<gene>
    <name evidence="1" type="ORF">LCGC14_2977130</name>
</gene>
<dbReference type="EMBL" id="LAZR01060701">
    <property type="protein sequence ID" value="KKK65139.1"/>
    <property type="molecule type" value="Genomic_DNA"/>
</dbReference>
<comment type="caution">
    <text evidence="1">The sequence shown here is derived from an EMBL/GenBank/DDBJ whole genome shotgun (WGS) entry which is preliminary data.</text>
</comment>
<feature type="non-terminal residue" evidence="1">
    <location>
        <position position="1"/>
    </location>
</feature>